<evidence type="ECO:0000259" key="12">
    <source>
        <dbReference type="PROSITE" id="PS50929"/>
    </source>
</evidence>
<comment type="subcellular location">
    <subcellularLocation>
        <location evidence="1">Endomembrane system</location>
        <topology evidence="1">Multi-pass membrane protein</topology>
    </subcellularLocation>
</comment>
<dbReference type="GO" id="GO:0005524">
    <property type="term" value="F:ATP binding"/>
    <property type="evidence" value="ECO:0007669"/>
    <property type="project" value="UniProtKB-KW"/>
</dbReference>
<dbReference type="WBParaSite" id="ACRNAN_scaffold1497.g33030.t1">
    <property type="protein sequence ID" value="ACRNAN_scaffold1497.g33030.t1"/>
    <property type="gene ID" value="ACRNAN_scaffold1497.g33030"/>
</dbReference>
<evidence type="ECO:0000259" key="11">
    <source>
        <dbReference type="PROSITE" id="PS50893"/>
    </source>
</evidence>
<dbReference type="GO" id="GO:0016020">
    <property type="term" value="C:membrane"/>
    <property type="evidence" value="ECO:0007669"/>
    <property type="project" value="InterPro"/>
</dbReference>
<evidence type="ECO:0000256" key="3">
    <source>
        <dbReference type="ARBA" id="ARBA00022448"/>
    </source>
</evidence>
<feature type="transmembrane region" description="Helical" evidence="10">
    <location>
        <begin position="13"/>
        <end position="33"/>
    </location>
</feature>
<dbReference type="PROSITE" id="PS00211">
    <property type="entry name" value="ABC_TRANSPORTER_1"/>
    <property type="match status" value="2"/>
</dbReference>
<dbReference type="PROSITE" id="PS50929">
    <property type="entry name" value="ABC_TM1F"/>
    <property type="match status" value="2"/>
</dbReference>
<keyword evidence="5" id="KW-0677">Repeat</keyword>
<dbReference type="GO" id="GO:0016887">
    <property type="term" value="F:ATP hydrolysis activity"/>
    <property type="evidence" value="ECO:0007669"/>
    <property type="project" value="InterPro"/>
</dbReference>
<dbReference type="InterPro" id="IPR044726">
    <property type="entry name" value="ABCC_6TM_D2"/>
</dbReference>
<dbReference type="CDD" id="cd03250">
    <property type="entry name" value="ABCC_MRP_domain1"/>
    <property type="match status" value="1"/>
</dbReference>
<feature type="domain" description="ABC transporter" evidence="11">
    <location>
        <begin position="1114"/>
        <end position="1349"/>
    </location>
</feature>
<evidence type="ECO:0000256" key="5">
    <source>
        <dbReference type="ARBA" id="ARBA00022737"/>
    </source>
</evidence>
<evidence type="ECO:0000313" key="14">
    <source>
        <dbReference type="WBParaSite" id="ACRNAN_scaffold1497.g33030.t1"/>
    </source>
</evidence>
<dbReference type="GO" id="GO:0140359">
    <property type="term" value="F:ABC-type transporter activity"/>
    <property type="evidence" value="ECO:0007669"/>
    <property type="project" value="InterPro"/>
</dbReference>
<dbReference type="InterPro" id="IPR003439">
    <property type="entry name" value="ABC_transporter-like_ATP-bd"/>
</dbReference>
<dbReference type="PANTHER" id="PTHR24223">
    <property type="entry name" value="ATP-BINDING CASSETTE SUB-FAMILY C"/>
    <property type="match status" value="1"/>
</dbReference>
<dbReference type="SUPFAM" id="SSF52540">
    <property type="entry name" value="P-loop containing nucleoside triphosphate hydrolases"/>
    <property type="match status" value="2"/>
</dbReference>
<feature type="transmembrane region" description="Helical" evidence="10">
    <location>
        <begin position="163"/>
        <end position="180"/>
    </location>
</feature>
<dbReference type="CDD" id="cd03244">
    <property type="entry name" value="ABCC_MRP_domain2"/>
    <property type="match status" value="1"/>
</dbReference>
<dbReference type="InterPro" id="IPR036640">
    <property type="entry name" value="ABC1_TM_sf"/>
</dbReference>
<protein>
    <submittedName>
        <fullName evidence="14">Uncharacterized protein</fullName>
    </submittedName>
</protein>
<evidence type="ECO:0000256" key="4">
    <source>
        <dbReference type="ARBA" id="ARBA00022692"/>
    </source>
</evidence>
<feature type="domain" description="ABC transmembrane type-1" evidence="12">
    <location>
        <begin position="802"/>
        <end position="1077"/>
    </location>
</feature>
<sequence>MDLYENIPRIYGFISYLIFHVISFTLLLILCFADRHSTANENFEREKPVNPALKSSAISRFIYWYVNPFLAKGSKGKFEFGDLWALDKRHTSDYLATRFYQILQNKRPISKKSIIPWIFWPLLRTTWVPLLASFVLTLLMLPLHLVNPLFLTWIIDSVTNHQPFWFSVLIVVLMFITRVLNECLFTKRDLYGLEAYMNAKTVLMNIIFDKMLKISPAARAKTSAGEFVNLITTDVERIRYYWYNLSDFVYETINITICILLLFVFLGHNAMYGLIVIICFVPLNMWCAKLEAKFEDAQMEFKDERLKLMSDVLSGIKVLKLYAWEPSMQQRIAEIREKETSELRKSNFIGMGVMETSYNICPILATIACFVGYTLIEGNQLTPQVAFVSLMLLNMVRNSSNHFPILVSEAIRAFVSMRRISEFLEEDELDEGHIQSSNSNLNDKIVNIENCTFTWDSVKDAMPNQHLHDLTLNIRKGELIGIVGRVGSGKSSLLSSICGEMHKLEGETQVFTSSIGYVPQQPWIQNKTLRDNVLFQKPYDESYYNKTIESCALREDLKILTAADMTEIGERGINLSGGQKARVALARAVYQRADLYVLDDTLSAVDSHVGNHIFENVIGPNGLLKDTTRIFALNSIAFLKQCDRVVVMQDGHINEIGTYDELMSKTDGAFSEWMHEHLKKLVEQQKSKESVIDRDGSEDVHRAEMDDILKELSSSPVNVLIRRFSSIENDRNFSPSYARQVSNRSNISDHQVRQPHLTQNSPALEGQLIDEEFMEIGNVSWRMYVEYIRAFGFRKTLLYVSLLFFVSGALETLANIWLAKWTSDLEQDAKNPKNLIIYGTSSIINCVSLGTAGFIFAWGAFVASTKFHNSLVHSLLRSPMSFFDTTPLGRILNRLSNDIERIDEELSGTFAYVCFLLALVFQSVITIIIVIPELLIIAIPPIIVFIKLVRYYTATSVQIRRLVSKSWSLVTSYVQDAYVGADSLRVFNVVSRSKEQMRQMSDMTIETDHTEITCNRWVQVRLDLLTQVAVFGFIMIAIYLGDIRVISMGILALVITNGESFSGYWGEIARQWKDAEMNIVCVERINEYVNNKHEASWQIESRKPPYNWPTSGIITFKDLCLKYREDTDLVLKHLNFNVNGGEKIGIVGRTGAGKTSLTLALFRLIEPASGTIEIDGVDICQIGLHDLRRALTIIPQDPVLFCGTLRSNLDPFDEFTDDEVWLAIEQAHLKQFVVNFEEKLEYEINEGGSNLSVGQRQLVCLARALLRKNTKILVLDEATAAIDVETDRLIQESIREYFGHCTILTIAHRLNTILDYDKILAMDKGEVKELDTPRNLLSDPNSLFYSLAKSAGISLDSL</sequence>
<accession>A0A914CXJ8</accession>
<evidence type="ECO:0000256" key="10">
    <source>
        <dbReference type="SAM" id="Phobius"/>
    </source>
</evidence>
<evidence type="ECO:0000256" key="7">
    <source>
        <dbReference type="ARBA" id="ARBA00022840"/>
    </source>
</evidence>
<dbReference type="Gene3D" id="1.20.1560.10">
    <property type="entry name" value="ABC transporter type 1, transmembrane domain"/>
    <property type="match status" value="2"/>
</dbReference>
<feature type="transmembrane region" description="Helical" evidence="10">
    <location>
        <begin position="117"/>
        <end position="143"/>
    </location>
</feature>
<keyword evidence="4 10" id="KW-0812">Transmembrane</keyword>
<keyword evidence="9 10" id="KW-0472">Membrane</keyword>
<comment type="similarity">
    <text evidence="2">Belongs to the ABC transporter superfamily. ABCC family. Conjugate transporter (TC 3.A.1.208) subfamily.</text>
</comment>
<dbReference type="Gene3D" id="3.40.50.300">
    <property type="entry name" value="P-loop containing nucleotide triphosphate hydrolases"/>
    <property type="match status" value="2"/>
</dbReference>
<dbReference type="Proteomes" id="UP000887540">
    <property type="component" value="Unplaced"/>
</dbReference>
<dbReference type="PROSITE" id="PS50893">
    <property type="entry name" value="ABC_TRANSPORTER_2"/>
    <property type="match status" value="2"/>
</dbReference>
<evidence type="ECO:0000256" key="2">
    <source>
        <dbReference type="ARBA" id="ARBA00009726"/>
    </source>
</evidence>
<dbReference type="InterPro" id="IPR017871">
    <property type="entry name" value="ABC_transporter-like_CS"/>
</dbReference>
<dbReference type="FunFam" id="3.40.50.300:FF:000074">
    <property type="entry name" value="Multidrug resistance-associated protein 5 isoform 1"/>
    <property type="match status" value="1"/>
</dbReference>
<keyword evidence="13" id="KW-1185">Reference proteome</keyword>
<evidence type="ECO:0000256" key="1">
    <source>
        <dbReference type="ARBA" id="ARBA00004127"/>
    </source>
</evidence>
<keyword evidence="3" id="KW-0813">Transport</keyword>
<keyword evidence="7" id="KW-0067">ATP-binding</keyword>
<evidence type="ECO:0000256" key="8">
    <source>
        <dbReference type="ARBA" id="ARBA00022989"/>
    </source>
</evidence>
<dbReference type="InterPro" id="IPR050173">
    <property type="entry name" value="ABC_transporter_C-like"/>
</dbReference>
<evidence type="ECO:0000256" key="6">
    <source>
        <dbReference type="ARBA" id="ARBA00022741"/>
    </source>
</evidence>
<feature type="domain" description="ABC transporter" evidence="11">
    <location>
        <begin position="446"/>
        <end position="675"/>
    </location>
</feature>
<dbReference type="GO" id="GO:0012505">
    <property type="term" value="C:endomembrane system"/>
    <property type="evidence" value="ECO:0007669"/>
    <property type="project" value="UniProtKB-SubCell"/>
</dbReference>
<feature type="transmembrane region" description="Helical" evidence="10">
    <location>
        <begin position="935"/>
        <end position="953"/>
    </location>
</feature>
<proteinExistence type="inferred from homology"/>
<dbReference type="FunFam" id="3.40.50.300:FF:000997">
    <property type="entry name" value="Multidrug resistance-associated protein 1"/>
    <property type="match status" value="1"/>
</dbReference>
<dbReference type="CDD" id="cd18580">
    <property type="entry name" value="ABC_6TM_ABCC_D2"/>
    <property type="match status" value="1"/>
</dbReference>
<dbReference type="FunFam" id="1.20.1560.10:FF:000006">
    <property type="entry name" value="ATP-binding cassette, sub-family C (CFTR/MRP), member 9"/>
    <property type="match status" value="1"/>
</dbReference>
<feature type="domain" description="ABC transmembrane type-1" evidence="12">
    <location>
        <begin position="131"/>
        <end position="412"/>
    </location>
</feature>
<dbReference type="InterPro" id="IPR011527">
    <property type="entry name" value="ABC1_TM_dom"/>
</dbReference>
<dbReference type="Pfam" id="PF00664">
    <property type="entry name" value="ABC_membrane"/>
    <property type="match status" value="2"/>
</dbReference>
<dbReference type="PANTHER" id="PTHR24223:SF415">
    <property type="entry name" value="FI20190P1"/>
    <property type="match status" value="1"/>
</dbReference>
<dbReference type="InterPro" id="IPR003593">
    <property type="entry name" value="AAA+_ATPase"/>
</dbReference>
<evidence type="ECO:0000313" key="13">
    <source>
        <dbReference type="Proteomes" id="UP000887540"/>
    </source>
</evidence>
<organism evidence="13 14">
    <name type="scientific">Acrobeloides nanus</name>
    <dbReference type="NCBI Taxonomy" id="290746"/>
    <lineage>
        <taxon>Eukaryota</taxon>
        <taxon>Metazoa</taxon>
        <taxon>Ecdysozoa</taxon>
        <taxon>Nematoda</taxon>
        <taxon>Chromadorea</taxon>
        <taxon>Rhabditida</taxon>
        <taxon>Tylenchina</taxon>
        <taxon>Cephalobomorpha</taxon>
        <taxon>Cephaloboidea</taxon>
        <taxon>Cephalobidae</taxon>
        <taxon>Acrobeloides</taxon>
    </lineage>
</organism>
<keyword evidence="8 10" id="KW-1133">Transmembrane helix</keyword>
<feature type="transmembrane region" description="Helical" evidence="10">
    <location>
        <begin position="837"/>
        <end position="861"/>
    </location>
</feature>
<dbReference type="Pfam" id="PF00005">
    <property type="entry name" value="ABC_tran"/>
    <property type="match status" value="2"/>
</dbReference>
<keyword evidence="6" id="KW-0547">Nucleotide-binding</keyword>
<name>A0A914CXJ8_9BILA</name>
<dbReference type="SMART" id="SM00382">
    <property type="entry name" value="AAA"/>
    <property type="match status" value="2"/>
</dbReference>
<dbReference type="InterPro" id="IPR027417">
    <property type="entry name" value="P-loop_NTPase"/>
</dbReference>
<dbReference type="FunFam" id="1.20.1560.10:FF:000013">
    <property type="entry name" value="ABC transporter C family member 2"/>
    <property type="match status" value="1"/>
</dbReference>
<dbReference type="SUPFAM" id="SSF90123">
    <property type="entry name" value="ABC transporter transmembrane region"/>
    <property type="match status" value="2"/>
</dbReference>
<reference evidence="14" key="1">
    <citation type="submission" date="2022-11" db="UniProtKB">
        <authorList>
            <consortium name="WormBaseParasite"/>
        </authorList>
    </citation>
    <scope>IDENTIFICATION</scope>
</reference>
<feature type="transmembrane region" description="Helical" evidence="10">
    <location>
        <begin position="1024"/>
        <end position="1041"/>
    </location>
</feature>
<feature type="transmembrane region" description="Helical" evidence="10">
    <location>
        <begin position="797"/>
        <end position="817"/>
    </location>
</feature>
<evidence type="ECO:0000256" key="9">
    <source>
        <dbReference type="ARBA" id="ARBA00023136"/>
    </source>
</evidence>